<keyword evidence="2" id="KW-1185">Reference proteome</keyword>
<organism evidence="1 2">
    <name type="scientific">Batillaria attramentaria</name>
    <dbReference type="NCBI Taxonomy" id="370345"/>
    <lineage>
        <taxon>Eukaryota</taxon>
        <taxon>Metazoa</taxon>
        <taxon>Spiralia</taxon>
        <taxon>Lophotrochozoa</taxon>
        <taxon>Mollusca</taxon>
        <taxon>Gastropoda</taxon>
        <taxon>Caenogastropoda</taxon>
        <taxon>Sorbeoconcha</taxon>
        <taxon>Cerithioidea</taxon>
        <taxon>Batillariidae</taxon>
        <taxon>Batillaria</taxon>
    </lineage>
</organism>
<protein>
    <submittedName>
        <fullName evidence="1">Uncharacterized protein</fullName>
    </submittedName>
</protein>
<evidence type="ECO:0000313" key="1">
    <source>
        <dbReference type="EMBL" id="KAK7481650.1"/>
    </source>
</evidence>
<proteinExistence type="predicted"/>
<gene>
    <name evidence="1" type="ORF">BaRGS_00027166</name>
</gene>
<name>A0ABD0K417_9CAEN</name>
<evidence type="ECO:0000313" key="2">
    <source>
        <dbReference type="Proteomes" id="UP001519460"/>
    </source>
</evidence>
<sequence>MMTADELVLSQKQLASIASHVDDAERYSLDAPDIGFFRQQKQTDTTSKGPPVYTEALPSLTVQNFLVPPGV</sequence>
<reference evidence="1 2" key="1">
    <citation type="journal article" date="2023" name="Sci. Data">
        <title>Genome assembly of the Korean intertidal mud-creeper Batillaria attramentaria.</title>
        <authorList>
            <person name="Patra A.K."/>
            <person name="Ho P.T."/>
            <person name="Jun S."/>
            <person name="Lee S.J."/>
            <person name="Kim Y."/>
            <person name="Won Y.J."/>
        </authorList>
    </citation>
    <scope>NUCLEOTIDE SEQUENCE [LARGE SCALE GENOMIC DNA]</scope>
    <source>
        <strain evidence="1">Wonlab-2016</strain>
    </source>
</reference>
<dbReference type="EMBL" id="JACVVK020000259">
    <property type="protein sequence ID" value="KAK7481650.1"/>
    <property type="molecule type" value="Genomic_DNA"/>
</dbReference>
<dbReference type="AlphaFoldDB" id="A0ABD0K417"/>
<accession>A0ABD0K417</accession>
<comment type="caution">
    <text evidence="1">The sequence shown here is derived from an EMBL/GenBank/DDBJ whole genome shotgun (WGS) entry which is preliminary data.</text>
</comment>
<dbReference type="Proteomes" id="UP001519460">
    <property type="component" value="Unassembled WGS sequence"/>
</dbReference>